<evidence type="ECO:0000259" key="8">
    <source>
        <dbReference type="PROSITE" id="PS51194"/>
    </source>
</evidence>
<sequence length="749" mass="83783">MAALLCSKSLGVGLFAAARTCRSFPGALGLHALRAGRLSSLRFASTATHRQRDSLSPREHPHDTPYSSPLTDPPPSETSSTPSNPNADQPKFTTLKEVVHPRTISALTADPFKLVHMSSVQAAVLPLLPNLVRRYDPDEEDPAPRDLMVKARTGTGKTLAFLVPAVEARLNALEAHAKQVEKDTMNDSKSLIARAVDQYAKTHVGALIISPTRELATQIANEAIKLTRHHDRFEVKLFTGGLSRERQKRSWDMGRRDIVVATPGRLRDFIENEPGFSEALRTTEMFILDEADTLLEMGFIPDITAIAEHLKPVPERQTLMFSATMSKEIRKIARESLSENHTFINCVPDDAAPTHHAIPQYHTTTSAEEQLPHVFRLIAEDQLANPGKSKVLIFLPTTRMVQLYSTLVMQIGHSVLPAGRRTRFLEMHAKKNMERRVKTSDWFRRDTSGAMVMLTSDVSARGVDYPGVTRVIQVSVPTSGDIYVHRVGRTGRGSNMKGRADLVLLPHESGFMQSELRGVPIKHLPTDELQTKLNELAEKYEASPVDFFPQLAKRAPRSRDGERGPPLARGFPTGVQERVRDIGESIKSIQGDTSPEDVSDAMMTVLAFYGSNADCCRHNKAATIAGIQEWAAALAGQEVSIRVPREWKDDRPIRRGGFSRGGSQQTKQFGMKEGRRDSGDFKRHDSRSYDWRSDISSGGRRDRPRDRDQERERRPWEERERRPWEGRGSTRSRTGRSSSSPRGPRRDFD</sequence>
<feature type="compositionally biased region" description="Basic and acidic residues" evidence="6">
    <location>
        <begin position="670"/>
        <end position="725"/>
    </location>
</feature>
<dbReference type="SMART" id="SM00487">
    <property type="entry name" value="DEXDc"/>
    <property type="match status" value="1"/>
</dbReference>
<dbReference type="EMBL" id="AYKW01000034">
    <property type="protein sequence ID" value="PIL27680.1"/>
    <property type="molecule type" value="Genomic_DNA"/>
</dbReference>
<dbReference type="SUPFAM" id="SSF52540">
    <property type="entry name" value="P-loop containing nucleoside triphosphate hydrolases"/>
    <property type="match status" value="1"/>
</dbReference>
<dbReference type="PROSITE" id="PS51194">
    <property type="entry name" value="HELICASE_CTER"/>
    <property type="match status" value="1"/>
</dbReference>
<dbReference type="InterPro" id="IPR011545">
    <property type="entry name" value="DEAD/DEAH_box_helicase_dom"/>
</dbReference>
<evidence type="ECO:0000256" key="4">
    <source>
        <dbReference type="ARBA" id="ARBA00022884"/>
    </source>
</evidence>
<keyword evidence="4 5" id="KW-0694">RNA-binding</keyword>
<dbReference type="GO" id="GO:0003724">
    <property type="term" value="F:RNA helicase activity"/>
    <property type="evidence" value="ECO:0007669"/>
    <property type="project" value="UniProtKB-EC"/>
</dbReference>
<dbReference type="EC" id="3.6.4.13" evidence="5"/>
<evidence type="ECO:0000256" key="6">
    <source>
        <dbReference type="SAM" id="MobiDB-lite"/>
    </source>
</evidence>
<feature type="domain" description="Helicase ATP-binding" evidence="7">
    <location>
        <begin position="138"/>
        <end position="343"/>
    </location>
</feature>
<keyword evidence="10" id="KW-1185">Reference proteome</keyword>
<comment type="function">
    <text evidence="5">RNA helicase.</text>
</comment>
<dbReference type="GO" id="GO:0016787">
    <property type="term" value="F:hydrolase activity"/>
    <property type="evidence" value="ECO:0007669"/>
    <property type="project" value="UniProtKB-KW"/>
</dbReference>
<evidence type="ECO:0000313" key="10">
    <source>
        <dbReference type="Proteomes" id="UP000230002"/>
    </source>
</evidence>
<protein>
    <recommendedName>
        <fullName evidence="5">ATP-dependent RNA helicase</fullName>
        <ecNumber evidence="5">3.6.4.13</ecNumber>
    </recommendedName>
</protein>
<dbReference type="CDD" id="cd18787">
    <property type="entry name" value="SF2_C_DEAD"/>
    <property type="match status" value="1"/>
</dbReference>
<dbReference type="Proteomes" id="UP000230002">
    <property type="component" value="Unassembled WGS sequence"/>
</dbReference>
<keyword evidence="3 5" id="KW-0067">ATP-binding</keyword>
<comment type="caution">
    <text evidence="9">The sequence shown here is derived from an EMBL/GenBank/DDBJ whole genome shotgun (WGS) entry which is preliminary data.</text>
</comment>
<comment type="domain">
    <text evidence="5">The Q motif is unique to and characteristic of the DEAD box family of RNA helicases and controls ATP binding and hydrolysis.</text>
</comment>
<accession>A0A2G8S1M8</accession>
<dbReference type="InterPro" id="IPR001650">
    <property type="entry name" value="Helicase_C-like"/>
</dbReference>
<feature type="compositionally biased region" description="Basic and acidic residues" evidence="6">
    <location>
        <begin position="50"/>
        <end position="63"/>
    </location>
</feature>
<dbReference type="GO" id="GO:0003723">
    <property type="term" value="F:RNA binding"/>
    <property type="evidence" value="ECO:0007669"/>
    <property type="project" value="UniProtKB-UniRule"/>
</dbReference>
<evidence type="ECO:0000256" key="2">
    <source>
        <dbReference type="ARBA" id="ARBA00022801"/>
    </source>
</evidence>
<feature type="region of interest" description="Disordered" evidence="6">
    <location>
        <begin position="45"/>
        <end position="90"/>
    </location>
</feature>
<feature type="region of interest" description="Disordered" evidence="6">
    <location>
        <begin position="646"/>
        <end position="749"/>
    </location>
</feature>
<comment type="similarity">
    <text evidence="5">Belongs to the DEAD box helicase family.</text>
</comment>
<gene>
    <name evidence="9" type="ORF">GSI_10832</name>
</gene>
<dbReference type="InterPro" id="IPR027417">
    <property type="entry name" value="P-loop_NTPase"/>
</dbReference>
<keyword evidence="2 5" id="KW-0378">Hydrolase</keyword>
<keyword evidence="5" id="KW-0347">Helicase</keyword>
<dbReference type="Gene3D" id="3.40.50.300">
    <property type="entry name" value="P-loop containing nucleotide triphosphate hydrolases"/>
    <property type="match status" value="2"/>
</dbReference>
<organism evidence="9 10">
    <name type="scientific">Ganoderma sinense ZZ0214-1</name>
    <dbReference type="NCBI Taxonomy" id="1077348"/>
    <lineage>
        <taxon>Eukaryota</taxon>
        <taxon>Fungi</taxon>
        <taxon>Dikarya</taxon>
        <taxon>Basidiomycota</taxon>
        <taxon>Agaricomycotina</taxon>
        <taxon>Agaricomycetes</taxon>
        <taxon>Polyporales</taxon>
        <taxon>Polyporaceae</taxon>
        <taxon>Ganoderma</taxon>
    </lineage>
</organism>
<dbReference type="GO" id="GO:0005524">
    <property type="term" value="F:ATP binding"/>
    <property type="evidence" value="ECO:0007669"/>
    <property type="project" value="UniProtKB-UniRule"/>
</dbReference>
<dbReference type="OrthoDB" id="193716at2759"/>
<evidence type="ECO:0000256" key="1">
    <source>
        <dbReference type="ARBA" id="ARBA00022741"/>
    </source>
</evidence>
<dbReference type="AlphaFoldDB" id="A0A2G8S1M8"/>
<evidence type="ECO:0000256" key="3">
    <source>
        <dbReference type="ARBA" id="ARBA00022840"/>
    </source>
</evidence>
<evidence type="ECO:0000256" key="5">
    <source>
        <dbReference type="RuleBase" id="RU365068"/>
    </source>
</evidence>
<reference evidence="9 10" key="1">
    <citation type="journal article" date="2015" name="Sci. Rep.">
        <title>Chromosome-level genome map provides insights into diverse defense mechanisms in the medicinal fungus Ganoderma sinense.</title>
        <authorList>
            <person name="Zhu Y."/>
            <person name="Xu J."/>
            <person name="Sun C."/>
            <person name="Zhou S."/>
            <person name="Xu H."/>
            <person name="Nelson D.R."/>
            <person name="Qian J."/>
            <person name="Song J."/>
            <person name="Luo H."/>
            <person name="Xiang L."/>
            <person name="Li Y."/>
            <person name="Xu Z."/>
            <person name="Ji A."/>
            <person name="Wang L."/>
            <person name="Lu S."/>
            <person name="Hayward A."/>
            <person name="Sun W."/>
            <person name="Li X."/>
            <person name="Schwartz D.C."/>
            <person name="Wang Y."/>
            <person name="Chen S."/>
        </authorList>
    </citation>
    <scope>NUCLEOTIDE SEQUENCE [LARGE SCALE GENOMIC DNA]</scope>
    <source>
        <strain evidence="9 10">ZZ0214-1</strain>
    </source>
</reference>
<name>A0A2G8S1M8_9APHY</name>
<evidence type="ECO:0000313" key="9">
    <source>
        <dbReference type="EMBL" id="PIL27680.1"/>
    </source>
</evidence>
<dbReference type="Pfam" id="PF00271">
    <property type="entry name" value="Helicase_C"/>
    <property type="match status" value="1"/>
</dbReference>
<proteinExistence type="inferred from homology"/>
<dbReference type="SMART" id="SM00490">
    <property type="entry name" value="HELICc"/>
    <property type="match status" value="1"/>
</dbReference>
<comment type="catalytic activity">
    <reaction evidence="5">
        <text>ATP + H2O = ADP + phosphate + H(+)</text>
        <dbReference type="Rhea" id="RHEA:13065"/>
        <dbReference type="ChEBI" id="CHEBI:15377"/>
        <dbReference type="ChEBI" id="CHEBI:15378"/>
        <dbReference type="ChEBI" id="CHEBI:30616"/>
        <dbReference type="ChEBI" id="CHEBI:43474"/>
        <dbReference type="ChEBI" id="CHEBI:456216"/>
        <dbReference type="EC" id="3.6.4.13"/>
    </reaction>
</comment>
<dbReference type="PANTHER" id="PTHR24031">
    <property type="entry name" value="RNA HELICASE"/>
    <property type="match status" value="1"/>
</dbReference>
<dbReference type="STRING" id="1077348.A0A2G8S1M8"/>
<dbReference type="InterPro" id="IPR014001">
    <property type="entry name" value="Helicase_ATP-bd"/>
</dbReference>
<dbReference type="Pfam" id="PF00270">
    <property type="entry name" value="DEAD"/>
    <property type="match status" value="1"/>
</dbReference>
<evidence type="ECO:0000259" key="7">
    <source>
        <dbReference type="PROSITE" id="PS51192"/>
    </source>
</evidence>
<keyword evidence="1 5" id="KW-0547">Nucleotide-binding</keyword>
<dbReference type="PROSITE" id="PS51192">
    <property type="entry name" value="HELICASE_ATP_BIND_1"/>
    <property type="match status" value="1"/>
</dbReference>
<feature type="compositionally biased region" description="Low complexity" evidence="6">
    <location>
        <begin position="726"/>
        <end position="742"/>
    </location>
</feature>
<feature type="domain" description="Helicase C-terminal" evidence="8">
    <location>
        <begin position="370"/>
        <end position="537"/>
    </location>
</feature>